<dbReference type="GO" id="GO:0043456">
    <property type="term" value="P:regulation of pentose-phosphate shunt"/>
    <property type="evidence" value="ECO:0007669"/>
    <property type="project" value="TreeGrafter"/>
</dbReference>
<evidence type="ECO:0000313" key="5">
    <source>
        <dbReference type="Proteomes" id="UP000178815"/>
    </source>
</evidence>
<accession>A0A1F6CIH8</accession>
<organism evidence="4 5">
    <name type="scientific">Candidatus Kaiserbacteria bacterium RIFCSPHIGHO2_01_FULL_53_31</name>
    <dbReference type="NCBI Taxonomy" id="1798481"/>
    <lineage>
        <taxon>Bacteria</taxon>
        <taxon>Candidatus Kaiseribacteriota</taxon>
    </lineage>
</organism>
<dbReference type="GO" id="GO:0005829">
    <property type="term" value="C:cytosol"/>
    <property type="evidence" value="ECO:0007669"/>
    <property type="project" value="TreeGrafter"/>
</dbReference>
<dbReference type="PANTHER" id="PTHR46517">
    <property type="entry name" value="FRUCTOSE-2,6-BISPHOSPHATASE TIGAR"/>
    <property type="match status" value="1"/>
</dbReference>
<reference evidence="4 5" key="1">
    <citation type="journal article" date="2016" name="Nat. Commun.">
        <title>Thousands of microbial genomes shed light on interconnected biogeochemical processes in an aquifer system.</title>
        <authorList>
            <person name="Anantharaman K."/>
            <person name="Brown C.T."/>
            <person name="Hug L.A."/>
            <person name="Sharon I."/>
            <person name="Castelle C.J."/>
            <person name="Probst A.J."/>
            <person name="Thomas B.C."/>
            <person name="Singh A."/>
            <person name="Wilkins M.J."/>
            <person name="Karaoz U."/>
            <person name="Brodie E.L."/>
            <person name="Williams K.H."/>
            <person name="Hubbard S.S."/>
            <person name="Banfield J.F."/>
        </authorList>
    </citation>
    <scope>NUCLEOTIDE SEQUENCE [LARGE SCALE GENOMIC DNA]</scope>
</reference>
<feature type="binding site" evidence="3">
    <location>
        <begin position="82"/>
        <end position="85"/>
    </location>
    <ligand>
        <name>substrate</name>
    </ligand>
</feature>
<proteinExistence type="predicted"/>
<feature type="active site" description="Proton donor/acceptor" evidence="2">
    <location>
        <position position="82"/>
    </location>
</feature>
<evidence type="ECO:0000256" key="1">
    <source>
        <dbReference type="ARBA" id="ARBA00022801"/>
    </source>
</evidence>
<keyword evidence="1" id="KW-0378">Hydrolase</keyword>
<protein>
    <recommendedName>
        <fullName evidence="6">Phosphoglycerate mutase</fullName>
    </recommendedName>
</protein>
<feature type="active site" description="Tele-phosphohistidine intermediate" evidence="2">
    <location>
        <position position="10"/>
    </location>
</feature>
<dbReference type="Proteomes" id="UP000178815">
    <property type="component" value="Unassembled WGS sequence"/>
</dbReference>
<sequence length="179" mass="20464">MAVEIVFESHGTTYDNEAHLSSGWNDIELSPLGIEQSKQMGERYKDDHFDAIFCADLQRAYKSAEIGFGDKWPVIKDSRLRECDYGDLTQSPSEIVDKEKPQHINIPFPNGESYTQTTARMKDFLEELLKKYDGKRVMIIGSRATQFGLENLINHVPLEQLTSAPFKWQPGWSYSLVSI</sequence>
<dbReference type="PANTHER" id="PTHR46517:SF1">
    <property type="entry name" value="FRUCTOSE-2,6-BISPHOSPHATASE TIGAR"/>
    <property type="match status" value="1"/>
</dbReference>
<dbReference type="InterPro" id="IPR013078">
    <property type="entry name" value="His_Pase_superF_clade-1"/>
</dbReference>
<comment type="caution">
    <text evidence="4">The sequence shown here is derived from an EMBL/GenBank/DDBJ whole genome shotgun (WGS) entry which is preliminary data.</text>
</comment>
<dbReference type="InterPro" id="IPR029033">
    <property type="entry name" value="His_PPase_superfam"/>
</dbReference>
<dbReference type="AlphaFoldDB" id="A0A1F6CIH8"/>
<dbReference type="GO" id="GO:0045820">
    <property type="term" value="P:negative regulation of glycolytic process"/>
    <property type="evidence" value="ECO:0007669"/>
    <property type="project" value="TreeGrafter"/>
</dbReference>
<dbReference type="STRING" id="1798481.A2678_02590"/>
<feature type="binding site" evidence="3">
    <location>
        <position position="59"/>
    </location>
    <ligand>
        <name>substrate</name>
    </ligand>
</feature>
<dbReference type="GO" id="GO:0004331">
    <property type="term" value="F:fructose-2,6-bisphosphate 2-phosphatase activity"/>
    <property type="evidence" value="ECO:0007669"/>
    <property type="project" value="TreeGrafter"/>
</dbReference>
<dbReference type="SUPFAM" id="SSF53254">
    <property type="entry name" value="Phosphoglycerate mutase-like"/>
    <property type="match status" value="1"/>
</dbReference>
<evidence type="ECO:0008006" key="6">
    <source>
        <dbReference type="Google" id="ProtNLM"/>
    </source>
</evidence>
<evidence type="ECO:0000256" key="3">
    <source>
        <dbReference type="PIRSR" id="PIRSR613078-2"/>
    </source>
</evidence>
<dbReference type="CDD" id="cd07067">
    <property type="entry name" value="HP_PGM_like"/>
    <property type="match status" value="1"/>
</dbReference>
<gene>
    <name evidence="4" type="ORF">A2678_02590</name>
</gene>
<dbReference type="InterPro" id="IPR051695">
    <property type="entry name" value="Phosphoglycerate_Mutase"/>
</dbReference>
<evidence type="ECO:0000313" key="4">
    <source>
        <dbReference type="EMBL" id="OGG48928.1"/>
    </source>
</evidence>
<evidence type="ECO:0000256" key="2">
    <source>
        <dbReference type="PIRSR" id="PIRSR613078-1"/>
    </source>
</evidence>
<name>A0A1F6CIH8_9BACT</name>
<dbReference type="Pfam" id="PF00300">
    <property type="entry name" value="His_Phos_1"/>
    <property type="match status" value="1"/>
</dbReference>
<dbReference type="EMBL" id="MFKU01000006">
    <property type="protein sequence ID" value="OGG48928.1"/>
    <property type="molecule type" value="Genomic_DNA"/>
</dbReference>
<dbReference type="SMART" id="SM00855">
    <property type="entry name" value="PGAM"/>
    <property type="match status" value="1"/>
</dbReference>
<dbReference type="Gene3D" id="3.40.50.1240">
    <property type="entry name" value="Phosphoglycerate mutase-like"/>
    <property type="match status" value="1"/>
</dbReference>